<reference evidence="2 3" key="1">
    <citation type="submission" date="2017-04" db="EMBL/GenBank/DDBJ databases">
        <authorList>
            <person name="Afonso C.L."/>
            <person name="Miller P.J."/>
            <person name="Scott M.A."/>
            <person name="Spackman E."/>
            <person name="Goraichik I."/>
            <person name="Dimitrov K.M."/>
            <person name="Suarez D.L."/>
            <person name="Swayne D.E."/>
        </authorList>
    </citation>
    <scope>NUCLEOTIDE SEQUENCE [LARGE SCALE GENOMIC DNA]</scope>
    <source>
        <strain evidence="2 3">DSM 12816</strain>
    </source>
</reference>
<dbReference type="InterPro" id="IPR003779">
    <property type="entry name" value="CMD-like"/>
</dbReference>
<keyword evidence="3" id="KW-1185">Reference proteome</keyword>
<dbReference type="AlphaFoldDB" id="A0A1W2AJK8"/>
<dbReference type="GO" id="GO:0051920">
    <property type="term" value="F:peroxiredoxin activity"/>
    <property type="evidence" value="ECO:0007669"/>
    <property type="project" value="InterPro"/>
</dbReference>
<evidence type="ECO:0000313" key="2">
    <source>
        <dbReference type="EMBL" id="SMC60438.1"/>
    </source>
</evidence>
<sequence length="122" mass="13819">MDEARWKKGYEVYRRLTGKEENLFAGMGDFSDLIMEFVCGEIYARGTLTWKERQIATLAVLGALGWLPQMKIHMKIALNVGMTETEIEEMLIHIAVYAGFPAAMNGYRILGEIREEAGNRDG</sequence>
<dbReference type="Proteomes" id="UP000192790">
    <property type="component" value="Unassembled WGS sequence"/>
</dbReference>
<evidence type="ECO:0000259" key="1">
    <source>
        <dbReference type="Pfam" id="PF02627"/>
    </source>
</evidence>
<dbReference type="Gene3D" id="1.20.1290.10">
    <property type="entry name" value="AhpD-like"/>
    <property type="match status" value="1"/>
</dbReference>
<gene>
    <name evidence="2" type="ORF">SAMN02745168_1749</name>
</gene>
<dbReference type="RefSeq" id="WP_084234447.1">
    <property type="nucleotide sequence ID" value="NZ_FWXW01000004.1"/>
</dbReference>
<dbReference type="EMBL" id="FWXW01000004">
    <property type="protein sequence ID" value="SMC60438.1"/>
    <property type="molecule type" value="Genomic_DNA"/>
</dbReference>
<dbReference type="InterPro" id="IPR052512">
    <property type="entry name" value="4CMD/NDH-1_regulator"/>
</dbReference>
<dbReference type="PANTHER" id="PTHR33570">
    <property type="entry name" value="4-CARBOXYMUCONOLACTONE DECARBOXYLASE FAMILY PROTEIN"/>
    <property type="match status" value="1"/>
</dbReference>
<dbReference type="OrthoDB" id="9802489at2"/>
<proteinExistence type="predicted"/>
<feature type="domain" description="Carboxymuconolactone decarboxylase-like" evidence="1">
    <location>
        <begin position="30"/>
        <end position="110"/>
    </location>
</feature>
<dbReference type="InterPro" id="IPR029032">
    <property type="entry name" value="AhpD-like"/>
</dbReference>
<dbReference type="STRING" id="1122930.SAMN02745168_1749"/>
<evidence type="ECO:0000313" key="3">
    <source>
        <dbReference type="Proteomes" id="UP000192790"/>
    </source>
</evidence>
<protein>
    <submittedName>
        <fullName evidence="2">4-carboxymuconolactone decarboxylase</fullName>
    </submittedName>
</protein>
<organism evidence="2 3">
    <name type="scientific">Papillibacter cinnamivorans DSM 12816</name>
    <dbReference type="NCBI Taxonomy" id="1122930"/>
    <lineage>
        <taxon>Bacteria</taxon>
        <taxon>Bacillati</taxon>
        <taxon>Bacillota</taxon>
        <taxon>Clostridia</taxon>
        <taxon>Eubacteriales</taxon>
        <taxon>Oscillospiraceae</taxon>
        <taxon>Papillibacter</taxon>
    </lineage>
</organism>
<accession>A0A1W2AJK8</accession>
<name>A0A1W2AJK8_9FIRM</name>
<dbReference type="Pfam" id="PF02627">
    <property type="entry name" value="CMD"/>
    <property type="match status" value="1"/>
</dbReference>
<dbReference type="SUPFAM" id="SSF69118">
    <property type="entry name" value="AhpD-like"/>
    <property type="match status" value="1"/>
</dbReference>
<dbReference type="PANTHER" id="PTHR33570:SF2">
    <property type="entry name" value="CARBOXYMUCONOLACTONE DECARBOXYLASE-LIKE DOMAIN-CONTAINING PROTEIN"/>
    <property type="match status" value="1"/>
</dbReference>